<evidence type="ECO:0000259" key="3">
    <source>
        <dbReference type="PROSITE" id="PS50977"/>
    </source>
</evidence>
<evidence type="ECO:0000256" key="2">
    <source>
        <dbReference type="PROSITE-ProRule" id="PRU00335"/>
    </source>
</evidence>
<proteinExistence type="predicted"/>
<dbReference type="RefSeq" id="WP_168515158.1">
    <property type="nucleotide sequence ID" value="NZ_JAAXLS010000007.1"/>
</dbReference>
<sequence length="65" mass="6707">MPKVAEVAIGIADAEGLDAVSMRRVAAALGYTTMSLYRYVPAKEQLIEVMADLAAGEPPAPGSGD</sequence>
<evidence type="ECO:0000313" key="4">
    <source>
        <dbReference type="EMBL" id="NKQ53832.1"/>
    </source>
</evidence>
<keyword evidence="1 2" id="KW-0238">DNA-binding</keyword>
<dbReference type="Gene3D" id="1.10.357.10">
    <property type="entry name" value="Tetracycline Repressor, domain 2"/>
    <property type="match status" value="1"/>
</dbReference>
<gene>
    <name evidence="4" type="ORF">HFP15_13170</name>
</gene>
<accession>A0ABX1J218</accession>
<dbReference type="EMBL" id="JAAXLS010000007">
    <property type="protein sequence ID" value="NKQ53832.1"/>
    <property type="molecule type" value="Genomic_DNA"/>
</dbReference>
<name>A0ABX1J218_9PSEU</name>
<feature type="DNA-binding region" description="H-T-H motif" evidence="2">
    <location>
        <begin position="21"/>
        <end position="40"/>
    </location>
</feature>
<dbReference type="Proteomes" id="UP000715441">
    <property type="component" value="Unassembled WGS sequence"/>
</dbReference>
<feature type="domain" description="HTH tetR-type" evidence="3">
    <location>
        <begin position="1"/>
        <end position="58"/>
    </location>
</feature>
<dbReference type="SUPFAM" id="SSF46689">
    <property type="entry name" value="Homeodomain-like"/>
    <property type="match status" value="1"/>
</dbReference>
<evidence type="ECO:0000256" key="1">
    <source>
        <dbReference type="ARBA" id="ARBA00023125"/>
    </source>
</evidence>
<comment type="caution">
    <text evidence="4">The sequence shown here is derived from an EMBL/GenBank/DDBJ whole genome shotgun (WGS) entry which is preliminary data.</text>
</comment>
<evidence type="ECO:0000313" key="5">
    <source>
        <dbReference type="Proteomes" id="UP000715441"/>
    </source>
</evidence>
<dbReference type="InterPro" id="IPR009057">
    <property type="entry name" value="Homeodomain-like_sf"/>
</dbReference>
<dbReference type="PROSITE" id="PS50977">
    <property type="entry name" value="HTH_TETR_2"/>
    <property type="match status" value="1"/>
</dbReference>
<protein>
    <submittedName>
        <fullName evidence="4">Helix-turn-helix transcriptional regulator</fullName>
    </submittedName>
</protein>
<keyword evidence="5" id="KW-1185">Reference proteome</keyword>
<dbReference type="InterPro" id="IPR001647">
    <property type="entry name" value="HTH_TetR"/>
</dbReference>
<dbReference type="Pfam" id="PF00440">
    <property type="entry name" value="TetR_N"/>
    <property type="match status" value="1"/>
</dbReference>
<reference evidence="4 5" key="1">
    <citation type="submission" date="2020-04" db="EMBL/GenBank/DDBJ databases">
        <title>Novel species.</title>
        <authorList>
            <person name="Teo W.F.A."/>
            <person name="Lipun K."/>
            <person name="Srisuk N."/>
            <person name="Duangmal K."/>
        </authorList>
    </citation>
    <scope>NUCLEOTIDE SEQUENCE [LARGE SCALE GENOMIC DNA]</scope>
    <source>
        <strain evidence="4 5">K13G38</strain>
    </source>
</reference>
<organism evidence="4 5">
    <name type="scientific">Amycolatopsis acididurans</name>
    <dbReference type="NCBI Taxonomy" id="2724524"/>
    <lineage>
        <taxon>Bacteria</taxon>
        <taxon>Bacillati</taxon>
        <taxon>Actinomycetota</taxon>
        <taxon>Actinomycetes</taxon>
        <taxon>Pseudonocardiales</taxon>
        <taxon>Pseudonocardiaceae</taxon>
        <taxon>Amycolatopsis</taxon>
    </lineage>
</organism>